<evidence type="ECO:0000313" key="8">
    <source>
        <dbReference type="EMBL" id="KAF1956512.1"/>
    </source>
</evidence>
<keyword evidence="5" id="KW-0560">Oxidoreductase</keyword>
<dbReference type="InterPro" id="IPR040165">
    <property type="entry name" value="Diminuto-like"/>
</dbReference>
<dbReference type="Proteomes" id="UP000800035">
    <property type="component" value="Unassembled WGS sequence"/>
</dbReference>
<keyword evidence="4" id="KW-1133">Transmembrane helix</keyword>
<dbReference type="GO" id="GO:0071949">
    <property type="term" value="F:FAD binding"/>
    <property type="evidence" value="ECO:0007669"/>
    <property type="project" value="InterPro"/>
</dbReference>
<organism evidence="8 9">
    <name type="scientific">Byssothecium circinans</name>
    <dbReference type="NCBI Taxonomy" id="147558"/>
    <lineage>
        <taxon>Eukaryota</taxon>
        <taxon>Fungi</taxon>
        <taxon>Dikarya</taxon>
        <taxon>Ascomycota</taxon>
        <taxon>Pezizomycotina</taxon>
        <taxon>Dothideomycetes</taxon>
        <taxon>Pleosporomycetidae</taxon>
        <taxon>Pleosporales</taxon>
        <taxon>Massarineae</taxon>
        <taxon>Massarinaceae</taxon>
        <taxon>Byssothecium</taxon>
    </lineage>
</organism>
<evidence type="ECO:0000313" key="9">
    <source>
        <dbReference type="Proteomes" id="UP000800035"/>
    </source>
</evidence>
<dbReference type="PANTHER" id="PTHR10801:SF0">
    <property type="entry name" value="DELTA(24)-STEROL REDUCTASE"/>
    <property type="match status" value="1"/>
</dbReference>
<gene>
    <name evidence="8" type="ORF">CC80DRAFT_59297</name>
</gene>
<evidence type="ECO:0000256" key="5">
    <source>
        <dbReference type="ARBA" id="ARBA00023002"/>
    </source>
</evidence>
<dbReference type="EMBL" id="ML976991">
    <property type="protein sequence ID" value="KAF1956512.1"/>
    <property type="molecule type" value="Genomic_DNA"/>
</dbReference>
<evidence type="ECO:0000256" key="6">
    <source>
        <dbReference type="ARBA" id="ARBA00023136"/>
    </source>
</evidence>
<accession>A0A6A5TXZ0</accession>
<dbReference type="GO" id="GO:0050614">
    <property type="term" value="F:Delta24-sterol reductase activity"/>
    <property type="evidence" value="ECO:0007669"/>
    <property type="project" value="UniProtKB-EC"/>
</dbReference>
<feature type="domain" description="FAD-binding PCMH-type" evidence="7">
    <location>
        <begin position="1"/>
        <end position="168"/>
    </location>
</feature>
<dbReference type="InterPro" id="IPR016166">
    <property type="entry name" value="FAD-bd_PCMH"/>
</dbReference>
<dbReference type="SUPFAM" id="SSF56176">
    <property type="entry name" value="FAD-binding/transporter-associated domain-like"/>
    <property type="match status" value="1"/>
</dbReference>
<evidence type="ECO:0000259" key="7">
    <source>
        <dbReference type="PROSITE" id="PS51387"/>
    </source>
</evidence>
<dbReference type="InterPro" id="IPR036318">
    <property type="entry name" value="FAD-bd_PCMH-like_sf"/>
</dbReference>
<dbReference type="GO" id="GO:0008202">
    <property type="term" value="P:steroid metabolic process"/>
    <property type="evidence" value="ECO:0007669"/>
    <property type="project" value="TreeGrafter"/>
</dbReference>
<sequence>MDTHKFVVHETSNKIHTFHTQRQPFTIHRGHGQSHSSWPPPDPRAVIHTGHLIHILDINKPSRFAMVEPNVTMDVLVKEALKQGLMPPVVPSFPGLTVGGCFAGTAGSSASFRHGFFDRAVMWVEVVLPDGTMTRASRTKNPELLEAMVGTLGSIGVATLFQIKLVPAQRYVELRYLPVKTAREALDTIEDLTQGTEEHDFVEGLIYGPEECVYGVVVVGKLSKVKEYPLVTFSKPSNEWFYQHALTAARLGKIETVPTTEYLFRYDRGMGWMGRYAFGKVAFNRWTRWITDCATRSQALMKTMHELEWSDHFIQQDVVVPLEKSAEMVGMLEEGGGIYPMLVCPVRQWVGERHLMRPNPLNATHSLTISIRGYTPETLHNPVRFAKKHRQIEHGVQRLGGFKWLHSKNFYTEEQFWSVYDREKYEAVRKKYGAEYLQNVFAKSRVSEEDEIRGKRMRETGGIRLWSRIFERTSILAVREKEDKQTGEK</sequence>
<dbReference type="InterPro" id="IPR006094">
    <property type="entry name" value="Oxid_FAD_bind_N"/>
</dbReference>
<dbReference type="PANTHER" id="PTHR10801">
    <property type="entry name" value="24-DEHYDROCHOLESTEROL REDUCTASE"/>
    <property type="match status" value="1"/>
</dbReference>
<evidence type="ECO:0000256" key="1">
    <source>
        <dbReference type="ARBA" id="ARBA00004167"/>
    </source>
</evidence>
<dbReference type="AlphaFoldDB" id="A0A6A5TXZ0"/>
<dbReference type="OrthoDB" id="3780024at2759"/>
<evidence type="ECO:0000256" key="4">
    <source>
        <dbReference type="ARBA" id="ARBA00022989"/>
    </source>
</evidence>
<dbReference type="PROSITE" id="PS51387">
    <property type="entry name" value="FAD_PCMH"/>
    <property type="match status" value="1"/>
</dbReference>
<proteinExistence type="predicted"/>
<dbReference type="Gene3D" id="3.30.465.10">
    <property type="match status" value="1"/>
</dbReference>
<dbReference type="EC" id="1.3.1.72" evidence="2"/>
<reference evidence="8" key="1">
    <citation type="journal article" date="2020" name="Stud. Mycol.">
        <title>101 Dothideomycetes genomes: a test case for predicting lifestyles and emergence of pathogens.</title>
        <authorList>
            <person name="Haridas S."/>
            <person name="Albert R."/>
            <person name="Binder M."/>
            <person name="Bloem J."/>
            <person name="Labutti K."/>
            <person name="Salamov A."/>
            <person name="Andreopoulos B."/>
            <person name="Baker S."/>
            <person name="Barry K."/>
            <person name="Bills G."/>
            <person name="Bluhm B."/>
            <person name="Cannon C."/>
            <person name="Castanera R."/>
            <person name="Culley D."/>
            <person name="Daum C."/>
            <person name="Ezra D."/>
            <person name="Gonzalez J."/>
            <person name="Henrissat B."/>
            <person name="Kuo A."/>
            <person name="Liang C."/>
            <person name="Lipzen A."/>
            <person name="Lutzoni F."/>
            <person name="Magnuson J."/>
            <person name="Mondo S."/>
            <person name="Nolan M."/>
            <person name="Ohm R."/>
            <person name="Pangilinan J."/>
            <person name="Park H.-J."/>
            <person name="Ramirez L."/>
            <person name="Alfaro M."/>
            <person name="Sun H."/>
            <person name="Tritt A."/>
            <person name="Yoshinaga Y."/>
            <person name="Zwiers L.-H."/>
            <person name="Turgeon B."/>
            <person name="Goodwin S."/>
            <person name="Spatafora J."/>
            <person name="Crous P."/>
            <person name="Grigoriev I."/>
        </authorList>
    </citation>
    <scope>NUCLEOTIDE SEQUENCE</scope>
    <source>
        <strain evidence="8">CBS 675.92</strain>
    </source>
</reference>
<protein>
    <recommendedName>
        <fullName evidence="2">Delta(24)-sterol reductase</fullName>
        <ecNumber evidence="2">1.3.1.72</ecNumber>
    </recommendedName>
</protein>
<comment type="subcellular location">
    <subcellularLocation>
        <location evidence="1">Membrane</location>
        <topology evidence="1">Single-pass membrane protein</topology>
    </subcellularLocation>
</comment>
<evidence type="ECO:0000256" key="2">
    <source>
        <dbReference type="ARBA" id="ARBA00012405"/>
    </source>
</evidence>
<keyword evidence="9" id="KW-1185">Reference proteome</keyword>
<evidence type="ECO:0000256" key="3">
    <source>
        <dbReference type="ARBA" id="ARBA00022692"/>
    </source>
</evidence>
<dbReference type="Pfam" id="PF01565">
    <property type="entry name" value="FAD_binding_4"/>
    <property type="match status" value="1"/>
</dbReference>
<dbReference type="GO" id="GO:0016020">
    <property type="term" value="C:membrane"/>
    <property type="evidence" value="ECO:0007669"/>
    <property type="project" value="UniProtKB-SubCell"/>
</dbReference>
<keyword evidence="3" id="KW-0812">Transmembrane</keyword>
<name>A0A6A5TXZ0_9PLEO</name>
<keyword evidence="6" id="KW-0472">Membrane</keyword>
<dbReference type="GO" id="GO:0000246">
    <property type="term" value="F:Delta24(24-1) sterol reductase activity"/>
    <property type="evidence" value="ECO:0007669"/>
    <property type="project" value="TreeGrafter"/>
</dbReference>
<dbReference type="InterPro" id="IPR016169">
    <property type="entry name" value="FAD-bd_PCMH_sub2"/>
</dbReference>
<dbReference type="GO" id="GO:0005737">
    <property type="term" value="C:cytoplasm"/>
    <property type="evidence" value="ECO:0007669"/>
    <property type="project" value="TreeGrafter"/>
</dbReference>